<keyword evidence="1 2" id="KW-0732">Signal</keyword>
<dbReference type="SUPFAM" id="SSF53850">
    <property type="entry name" value="Periplasmic binding protein-like II"/>
    <property type="match status" value="1"/>
</dbReference>
<evidence type="ECO:0000313" key="3">
    <source>
        <dbReference type="EMBL" id="WZX29376.2"/>
    </source>
</evidence>
<reference evidence="4" key="1">
    <citation type="submission" date="2023-10" db="EMBL/GenBank/DDBJ databases">
        <title>Genome analysis and identification of Salinococcus sp. Bachu38 nov., a PGPR from the rhizosphere of Tamarix.</title>
        <authorList>
            <person name="Liang Z."/>
            <person name="Zhang X."/>
            <person name="Jia J."/>
            <person name="Chen X."/>
            <person name="Wang Y."/>
            <person name="Wang Q."/>
            <person name="Wang R."/>
        </authorList>
    </citation>
    <scope>NUCLEOTIDE SEQUENCE [LARGE SCALE GENOMIC DNA]</scope>
    <source>
        <strain evidence="4">Bachu38</strain>
    </source>
</reference>
<protein>
    <submittedName>
        <fullName evidence="3">TRAP transporter substrate-binding protein</fullName>
    </submittedName>
</protein>
<dbReference type="InterPro" id="IPR038404">
    <property type="entry name" value="TRAP_DctP_sf"/>
</dbReference>
<accession>A0ABZ3CIX8</accession>
<dbReference type="RefSeq" id="WP_373446072.1">
    <property type="nucleotide sequence ID" value="NZ_CP138333.2"/>
</dbReference>
<name>A0ABZ3CIX8_9STAP</name>
<gene>
    <name evidence="3" type="ORF">RQP18_12050</name>
</gene>
<evidence type="ECO:0000256" key="1">
    <source>
        <dbReference type="ARBA" id="ARBA00022729"/>
    </source>
</evidence>
<dbReference type="Gene3D" id="3.40.190.170">
    <property type="entry name" value="Bacterial extracellular solute-binding protein, family 7"/>
    <property type="match status" value="1"/>
</dbReference>
<dbReference type="PANTHER" id="PTHR33376:SF15">
    <property type="entry name" value="BLL6794 PROTEIN"/>
    <property type="match status" value="1"/>
</dbReference>
<keyword evidence="4" id="KW-1185">Reference proteome</keyword>
<dbReference type="NCBIfam" id="NF037995">
    <property type="entry name" value="TRAP_S1"/>
    <property type="match status" value="1"/>
</dbReference>
<sequence>MMKGKKEMGLLVIAMTFLLASCGGTNVSGEELESHNLVVSHFQPGNHPIQNEILTNFEEDLNEGTEAQIDMDFYPSNSLGDASAHYDMAVTGEADIGLSVYGYSTGRFPLVTVMELPFLAESAAQSSEILSTLYDEFPEMQEEHADVHPLFLFSAEPAQIISNSHKIETPEDLKGLRVRSPSAMANDIISELGATPISMPMGDVYESLERGVIDAAMVPLETLLNYSFHEVTNYVTIGNFSATPFFSVMNKKTYDGFSDHDQQVLDDLTGKELARKAGSIYDKDGQKGLDTAKENGAEIIELDDTQLKEWKKALEPMVEQWIQETSAQGYPAQEIYDRAMELNDEINVKERE</sequence>
<dbReference type="Proteomes" id="UP001455384">
    <property type="component" value="Chromosome"/>
</dbReference>
<dbReference type="PANTHER" id="PTHR33376">
    <property type="match status" value="1"/>
</dbReference>
<evidence type="ECO:0000256" key="2">
    <source>
        <dbReference type="SAM" id="SignalP"/>
    </source>
</evidence>
<dbReference type="InterPro" id="IPR018389">
    <property type="entry name" value="DctP_fam"/>
</dbReference>
<dbReference type="CDD" id="cd13665">
    <property type="entry name" value="PBP2_TRAP_Dctp3_4"/>
    <property type="match status" value="1"/>
</dbReference>
<organism evidence="3 4">
    <name type="scientific">Salinicoccus bachuensis</name>
    <dbReference type="NCBI Taxonomy" id="3136731"/>
    <lineage>
        <taxon>Bacteria</taxon>
        <taxon>Bacillati</taxon>
        <taxon>Bacillota</taxon>
        <taxon>Bacilli</taxon>
        <taxon>Bacillales</taxon>
        <taxon>Staphylococcaceae</taxon>
        <taxon>Salinicoccus</taxon>
    </lineage>
</organism>
<evidence type="ECO:0000313" key="4">
    <source>
        <dbReference type="Proteomes" id="UP001455384"/>
    </source>
</evidence>
<dbReference type="PROSITE" id="PS51257">
    <property type="entry name" value="PROKAR_LIPOPROTEIN"/>
    <property type="match status" value="1"/>
</dbReference>
<feature type="chain" id="PRO_5046449795" evidence="2">
    <location>
        <begin position="21"/>
        <end position="352"/>
    </location>
</feature>
<dbReference type="EMBL" id="CP138333">
    <property type="protein sequence ID" value="WZX29376.2"/>
    <property type="molecule type" value="Genomic_DNA"/>
</dbReference>
<dbReference type="Pfam" id="PF03480">
    <property type="entry name" value="DctP"/>
    <property type="match status" value="1"/>
</dbReference>
<feature type="signal peptide" evidence="2">
    <location>
        <begin position="1"/>
        <end position="20"/>
    </location>
</feature>
<proteinExistence type="predicted"/>